<reference evidence="1 2" key="1">
    <citation type="submission" date="2014-04" db="EMBL/GenBank/DDBJ databases">
        <authorList>
            <consortium name="DOE Joint Genome Institute"/>
            <person name="Kuo A."/>
            <person name="Kohler A."/>
            <person name="Costa M.D."/>
            <person name="Nagy L.G."/>
            <person name="Floudas D."/>
            <person name="Copeland A."/>
            <person name="Barry K.W."/>
            <person name="Cichocki N."/>
            <person name="Veneault-Fourrey C."/>
            <person name="LaButti K."/>
            <person name="Lindquist E.A."/>
            <person name="Lipzen A."/>
            <person name="Lundell T."/>
            <person name="Morin E."/>
            <person name="Murat C."/>
            <person name="Sun H."/>
            <person name="Tunlid A."/>
            <person name="Henrissat B."/>
            <person name="Grigoriev I.V."/>
            <person name="Hibbett D.S."/>
            <person name="Martin F."/>
            <person name="Nordberg H.P."/>
            <person name="Cantor M.N."/>
            <person name="Hua S.X."/>
        </authorList>
    </citation>
    <scope>NUCLEOTIDE SEQUENCE [LARGE SCALE GENOMIC DNA]</scope>
    <source>
        <strain evidence="1 2">441</strain>
    </source>
</reference>
<proteinExistence type="predicted"/>
<evidence type="ECO:0000313" key="1">
    <source>
        <dbReference type="EMBL" id="KIK21315.1"/>
    </source>
</evidence>
<dbReference type="AlphaFoldDB" id="A0A0C9Y9D3"/>
<name>A0A0C9Y9D3_9AGAM</name>
<dbReference type="STRING" id="765257.A0A0C9Y9D3"/>
<dbReference type="OrthoDB" id="10047078at2759"/>
<dbReference type="HOGENOM" id="CLU_2004829_0_0_1"/>
<dbReference type="PANTHER" id="PTHR42699">
    <property type="match status" value="1"/>
</dbReference>
<accession>A0A0C9Y9D3</accession>
<keyword evidence="2" id="KW-1185">Reference proteome</keyword>
<dbReference type="EMBL" id="KN833753">
    <property type="protein sequence ID" value="KIK21315.1"/>
    <property type="molecule type" value="Genomic_DNA"/>
</dbReference>
<dbReference type="InterPro" id="IPR051750">
    <property type="entry name" value="Trans-sulfuration_enzymes"/>
</dbReference>
<dbReference type="GO" id="GO:0019346">
    <property type="term" value="P:transsulfuration"/>
    <property type="evidence" value="ECO:0007669"/>
    <property type="project" value="TreeGrafter"/>
</dbReference>
<dbReference type="Proteomes" id="UP000054018">
    <property type="component" value="Unassembled WGS sequence"/>
</dbReference>
<dbReference type="PANTHER" id="PTHR42699:SF1">
    <property type="entry name" value="CYSTATHIONINE GAMMA-SYNTHASE-RELATED"/>
    <property type="match status" value="1"/>
</dbReference>
<dbReference type="GO" id="GO:0003962">
    <property type="term" value="F:cystathionine gamma-synthase activity"/>
    <property type="evidence" value="ECO:0007669"/>
    <property type="project" value="TreeGrafter"/>
</dbReference>
<evidence type="ECO:0000313" key="2">
    <source>
        <dbReference type="Proteomes" id="UP000054018"/>
    </source>
</evidence>
<protein>
    <submittedName>
        <fullName evidence="1">Uncharacterized protein</fullName>
    </submittedName>
</protein>
<reference evidence="2" key="2">
    <citation type="submission" date="2015-01" db="EMBL/GenBank/DDBJ databases">
        <title>Evolutionary Origins and Diversification of the Mycorrhizal Mutualists.</title>
        <authorList>
            <consortium name="DOE Joint Genome Institute"/>
            <consortium name="Mycorrhizal Genomics Consortium"/>
            <person name="Kohler A."/>
            <person name="Kuo A."/>
            <person name="Nagy L.G."/>
            <person name="Floudas D."/>
            <person name="Copeland A."/>
            <person name="Barry K.W."/>
            <person name="Cichocki N."/>
            <person name="Veneault-Fourrey C."/>
            <person name="LaButti K."/>
            <person name="Lindquist E.A."/>
            <person name="Lipzen A."/>
            <person name="Lundell T."/>
            <person name="Morin E."/>
            <person name="Murat C."/>
            <person name="Riley R."/>
            <person name="Ohm R."/>
            <person name="Sun H."/>
            <person name="Tunlid A."/>
            <person name="Henrissat B."/>
            <person name="Grigoriev I.V."/>
            <person name="Hibbett D.S."/>
            <person name="Martin F."/>
        </authorList>
    </citation>
    <scope>NUCLEOTIDE SEQUENCE [LARGE SCALE GENOMIC DNA]</scope>
    <source>
        <strain evidence="2">441</strain>
    </source>
</reference>
<sequence>MSLAIPTGHDTLGLPLPSSLHAIAVSYPKWSDVVGFRKGESATVSYSRFYVHRSVQKLIPICQKEFGLDGELCLLCPTAQNAEYGEEFIRNQALLAGKRKSESSTVSSSQRPCRIANHALAQTL</sequence>
<organism evidence="1 2">
    <name type="scientific">Pisolithus microcarpus 441</name>
    <dbReference type="NCBI Taxonomy" id="765257"/>
    <lineage>
        <taxon>Eukaryota</taxon>
        <taxon>Fungi</taxon>
        <taxon>Dikarya</taxon>
        <taxon>Basidiomycota</taxon>
        <taxon>Agaricomycotina</taxon>
        <taxon>Agaricomycetes</taxon>
        <taxon>Agaricomycetidae</taxon>
        <taxon>Boletales</taxon>
        <taxon>Sclerodermatineae</taxon>
        <taxon>Pisolithaceae</taxon>
        <taxon>Pisolithus</taxon>
    </lineage>
</organism>
<gene>
    <name evidence="1" type="ORF">PISMIDRAFT_12403</name>
</gene>